<name>A0ABD3GFR2_9MARC</name>
<reference evidence="1 2" key="1">
    <citation type="submission" date="2024-09" db="EMBL/GenBank/DDBJ databases">
        <title>Chromosome-scale assembly of Riccia sorocarpa.</title>
        <authorList>
            <person name="Paukszto L."/>
        </authorList>
    </citation>
    <scope>NUCLEOTIDE SEQUENCE [LARGE SCALE GENOMIC DNA]</scope>
    <source>
        <strain evidence="1">LP-2024</strain>
        <tissue evidence="1">Aerial parts of the thallus</tissue>
    </source>
</reference>
<organism evidence="1 2">
    <name type="scientific">Riccia sorocarpa</name>
    <dbReference type="NCBI Taxonomy" id="122646"/>
    <lineage>
        <taxon>Eukaryota</taxon>
        <taxon>Viridiplantae</taxon>
        <taxon>Streptophyta</taxon>
        <taxon>Embryophyta</taxon>
        <taxon>Marchantiophyta</taxon>
        <taxon>Marchantiopsida</taxon>
        <taxon>Marchantiidae</taxon>
        <taxon>Marchantiales</taxon>
        <taxon>Ricciaceae</taxon>
        <taxon>Riccia</taxon>
    </lineage>
</organism>
<evidence type="ECO:0000313" key="1">
    <source>
        <dbReference type="EMBL" id="KAL3676584.1"/>
    </source>
</evidence>
<gene>
    <name evidence="1" type="ORF">R1sor_026532</name>
</gene>
<dbReference type="Proteomes" id="UP001633002">
    <property type="component" value="Unassembled WGS sequence"/>
</dbReference>
<protein>
    <submittedName>
        <fullName evidence="1">Uncharacterized protein</fullName>
    </submittedName>
</protein>
<keyword evidence="2" id="KW-1185">Reference proteome</keyword>
<comment type="caution">
    <text evidence="1">The sequence shown here is derived from an EMBL/GenBank/DDBJ whole genome shotgun (WGS) entry which is preliminary data.</text>
</comment>
<sequence length="262" mass="29676">MDVIESLYWCVAQLKQQGRLANRVMQKYALTAIENALERFQNFMSLSRYLMIKYLLLKGHTEASLIRRLGTSYRSMAGGLDWSSSPEDPEDHEDLARILNIDLNAHMEASLLDEETLLGSPSMPTDDTVLNEVVVDPVVNPAEGPSIFVRADALRLVEAIWDNVGDDQELGSHARVLLTDASESFKKLVARRSSLALQSVILEPFSPLPDSDGTLRRKPDFLETLFTENWSRRESIKRPNDTIRPVEVPEFVPKPQHRESMQ</sequence>
<evidence type="ECO:0000313" key="2">
    <source>
        <dbReference type="Proteomes" id="UP001633002"/>
    </source>
</evidence>
<dbReference type="AlphaFoldDB" id="A0ABD3GFR2"/>
<accession>A0ABD3GFR2</accession>
<proteinExistence type="predicted"/>
<dbReference type="EMBL" id="JBJQOH010000008">
    <property type="protein sequence ID" value="KAL3676584.1"/>
    <property type="molecule type" value="Genomic_DNA"/>
</dbReference>